<comment type="similarity">
    <text evidence="1 2">Belongs to the DTD family.</text>
</comment>
<comment type="domain">
    <text evidence="2">A Gly-cisPro motif from one monomer fits into the active site of the other monomer to allow specific chiral rejection of L-amino acids.</text>
</comment>
<proteinExistence type="inferred from homology"/>
<evidence type="ECO:0000256" key="2">
    <source>
        <dbReference type="HAMAP-Rule" id="MF_00518"/>
    </source>
</evidence>
<dbReference type="EMBL" id="FWXF01000006">
    <property type="protein sequence ID" value="SMC22498.1"/>
    <property type="molecule type" value="Genomic_DNA"/>
</dbReference>
<evidence type="ECO:0000313" key="4">
    <source>
        <dbReference type="Proteomes" id="UP000192783"/>
    </source>
</evidence>
<gene>
    <name evidence="2" type="primary">dtd</name>
    <name evidence="3" type="ORF">SAMN02746041_01496</name>
</gene>
<dbReference type="GO" id="GO:0005737">
    <property type="term" value="C:cytoplasm"/>
    <property type="evidence" value="ECO:0007669"/>
    <property type="project" value="UniProtKB-SubCell"/>
</dbReference>
<dbReference type="InterPro" id="IPR003732">
    <property type="entry name" value="Daa-tRNA_deacyls_DTD"/>
</dbReference>
<keyword evidence="2" id="KW-0963">Cytoplasm</keyword>
<dbReference type="Proteomes" id="UP000192783">
    <property type="component" value="Unassembled WGS sequence"/>
</dbReference>
<comment type="subcellular location">
    <subcellularLocation>
        <location evidence="2">Cytoplasm</location>
    </subcellularLocation>
</comment>
<keyword evidence="2" id="KW-0820">tRNA-binding</keyword>
<feature type="short sequence motif" description="Gly-cisPro motif, important for rejection of L-amino acids" evidence="2">
    <location>
        <begin position="137"/>
        <end position="138"/>
    </location>
</feature>
<dbReference type="GO" id="GO:0019478">
    <property type="term" value="P:D-amino acid catabolic process"/>
    <property type="evidence" value="ECO:0007669"/>
    <property type="project" value="UniProtKB-UniRule"/>
</dbReference>
<dbReference type="GO" id="GO:0051500">
    <property type="term" value="F:D-tyrosyl-tRNA(Tyr) deacylase activity"/>
    <property type="evidence" value="ECO:0007669"/>
    <property type="project" value="TreeGrafter"/>
</dbReference>
<dbReference type="EC" id="3.1.1.-" evidence="2"/>
<organism evidence="3 4">
    <name type="scientific">Desulfacinum hydrothermale DSM 13146</name>
    <dbReference type="NCBI Taxonomy" id="1121390"/>
    <lineage>
        <taxon>Bacteria</taxon>
        <taxon>Pseudomonadati</taxon>
        <taxon>Thermodesulfobacteriota</taxon>
        <taxon>Syntrophobacteria</taxon>
        <taxon>Syntrophobacterales</taxon>
        <taxon>Syntrophobacteraceae</taxon>
        <taxon>Desulfacinum</taxon>
    </lineage>
</organism>
<evidence type="ECO:0000256" key="1">
    <source>
        <dbReference type="ARBA" id="ARBA00009673"/>
    </source>
</evidence>
<dbReference type="RefSeq" id="WP_084057293.1">
    <property type="nucleotide sequence ID" value="NZ_FWXF01000006.1"/>
</dbReference>
<protein>
    <recommendedName>
        <fullName evidence="2">D-aminoacyl-tRNA deacylase</fullName>
        <shortName evidence="2">DTD</shortName>
        <ecNumber evidence="2">3.1.1.96</ecNumber>
    </recommendedName>
    <alternativeName>
        <fullName evidence="2">Gly-tRNA(Ala) deacylase</fullName>
        <ecNumber evidence="2">3.1.1.-</ecNumber>
    </alternativeName>
</protein>
<dbReference type="GO" id="GO:0043908">
    <property type="term" value="F:Ser(Gly)-tRNA(Ala) hydrolase activity"/>
    <property type="evidence" value="ECO:0007669"/>
    <property type="project" value="UniProtKB-UniRule"/>
</dbReference>
<dbReference type="PANTHER" id="PTHR10472:SF5">
    <property type="entry name" value="D-AMINOACYL-TRNA DEACYLASE 1"/>
    <property type="match status" value="1"/>
</dbReference>
<dbReference type="SUPFAM" id="SSF69500">
    <property type="entry name" value="DTD-like"/>
    <property type="match status" value="1"/>
</dbReference>
<dbReference type="NCBIfam" id="TIGR00256">
    <property type="entry name" value="D-aminoacyl-tRNA deacylase"/>
    <property type="match status" value="1"/>
</dbReference>
<dbReference type="CDD" id="cd00563">
    <property type="entry name" value="Dtyr_deacylase"/>
    <property type="match status" value="1"/>
</dbReference>
<reference evidence="3 4" key="1">
    <citation type="submission" date="2017-04" db="EMBL/GenBank/DDBJ databases">
        <authorList>
            <person name="Afonso C.L."/>
            <person name="Miller P.J."/>
            <person name="Scott M.A."/>
            <person name="Spackman E."/>
            <person name="Goraichik I."/>
            <person name="Dimitrov K.M."/>
            <person name="Suarez D.L."/>
            <person name="Swayne D.E."/>
        </authorList>
    </citation>
    <scope>NUCLEOTIDE SEQUENCE [LARGE SCALE GENOMIC DNA]</scope>
    <source>
        <strain evidence="3 4">DSM 13146</strain>
    </source>
</reference>
<keyword evidence="2" id="KW-0694">RNA-binding</keyword>
<comment type="catalytic activity">
    <reaction evidence="2">
        <text>a D-aminoacyl-tRNA + H2O = a tRNA + a D-alpha-amino acid + H(+)</text>
        <dbReference type="Rhea" id="RHEA:13953"/>
        <dbReference type="Rhea" id="RHEA-COMP:10123"/>
        <dbReference type="Rhea" id="RHEA-COMP:10124"/>
        <dbReference type="ChEBI" id="CHEBI:15377"/>
        <dbReference type="ChEBI" id="CHEBI:15378"/>
        <dbReference type="ChEBI" id="CHEBI:59871"/>
        <dbReference type="ChEBI" id="CHEBI:78442"/>
        <dbReference type="ChEBI" id="CHEBI:79333"/>
        <dbReference type="EC" id="3.1.1.96"/>
    </reaction>
</comment>
<name>A0A1W1XFZ0_9BACT</name>
<dbReference type="InterPro" id="IPR023509">
    <property type="entry name" value="DTD-like_sf"/>
</dbReference>
<dbReference type="AlphaFoldDB" id="A0A1W1XFZ0"/>
<dbReference type="OrthoDB" id="9801395at2"/>
<dbReference type="FunFam" id="3.50.80.10:FF:000001">
    <property type="entry name" value="D-aminoacyl-tRNA deacylase"/>
    <property type="match status" value="1"/>
</dbReference>
<dbReference type="PANTHER" id="PTHR10472">
    <property type="entry name" value="D-TYROSYL-TRNA TYR DEACYLASE"/>
    <property type="match status" value="1"/>
</dbReference>
<sequence>MRAVVQRVSRASVDVDAQTVGAIGAGLLVLVGVGRQDTDRDAHYLADKIVNLRIFADDQGKLNRSVLDINGGVLAVSQFTLWGDCRKGRRPSFVEAAPPERARELFECFVARLRTYPIAVATGRFQETMAVHLTNDGPVTLLVDSSKAF</sequence>
<accession>A0A1W1XFZ0</accession>
<comment type="function">
    <text evidence="2">An aminoacyl-tRNA editing enzyme that deacylates mischarged D-aminoacyl-tRNAs. Also deacylates mischarged glycyl-tRNA(Ala), protecting cells against glycine mischarging by AlaRS. Acts via tRNA-based rather than protein-based catalysis; rejects L-amino acids rather than detecting D-amino acids in the active site. By recycling D-aminoacyl-tRNA to D-amino acids and free tRNA molecules, this enzyme counteracts the toxicity associated with the formation of D-aminoacyl-tRNA entities in vivo and helps enforce protein L-homochirality.</text>
</comment>
<comment type="catalytic activity">
    <reaction evidence="2">
        <text>glycyl-tRNA(Ala) + H2O = tRNA(Ala) + glycine + H(+)</text>
        <dbReference type="Rhea" id="RHEA:53744"/>
        <dbReference type="Rhea" id="RHEA-COMP:9657"/>
        <dbReference type="Rhea" id="RHEA-COMP:13640"/>
        <dbReference type="ChEBI" id="CHEBI:15377"/>
        <dbReference type="ChEBI" id="CHEBI:15378"/>
        <dbReference type="ChEBI" id="CHEBI:57305"/>
        <dbReference type="ChEBI" id="CHEBI:78442"/>
        <dbReference type="ChEBI" id="CHEBI:78522"/>
    </reaction>
</comment>
<comment type="subunit">
    <text evidence="2">Homodimer.</text>
</comment>
<dbReference type="Gene3D" id="3.50.80.10">
    <property type="entry name" value="D-tyrosyl-tRNA(Tyr) deacylase"/>
    <property type="match status" value="1"/>
</dbReference>
<keyword evidence="4" id="KW-1185">Reference proteome</keyword>
<dbReference type="HAMAP" id="MF_00518">
    <property type="entry name" value="Deacylase_Dtd"/>
    <property type="match status" value="1"/>
</dbReference>
<evidence type="ECO:0000313" key="3">
    <source>
        <dbReference type="EMBL" id="SMC22498.1"/>
    </source>
</evidence>
<dbReference type="GO" id="GO:0106026">
    <property type="term" value="F:Gly-tRNA(Ala) deacylase activity"/>
    <property type="evidence" value="ECO:0007669"/>
    <property type="project" value="UniProtKB-UniRule"/>
</dbReference>
<keyword evidence="2" id="KW-0378">Hydrolase</keyword>
<dbReference type="EC" id="3.1.1.96" evidence="2"/>
<dbReference type="STRING" id="1121390.SAMN02746041_01496"/>
<dbReference type="GO" id="GO:0000049">
    <property type="term" value="F:tRNA binding"/>
    <property type="evidence" value="ECO:0007669"/>
    <property type="project" value="UniProtKB-UniRule"/>
</dbReference>
<dbReference type="Pfam" id="PF02580">
    <property type="entry name" value="Tyr_Deacylase"/>
    <property type="match status" value="1"/>
</dbReference>